<keyword evidence="2" id="KW-1185">Reference proteome</keyword>
<reference evidence="1" key="2">
    <citation type="submission" date="2020-09" db="EMBL/GenBank/DDBJ databases">
        <authorList>
            <person name="Sun Q."/>
            <person name="Zhou Y."/>
        </authorList>
    </citation>
    <scope>NUCLEOTIDE SEQUENCE</scope>
    <source>
        <strain evidence="1">CGMCC 4.7679</strain>
    </source>
</reference>
<accession>A0A8H9M8F2</accession>
<evidence type="ECO:0000313" key="2">
    <source>
        <dbReference type="Proteomes" id="UP000658656"/>
    </source>
</evidence>
<reference evidence="1" key="1">
    <citation type="journal article" date="2014" name="Int. J. Syst. Evol. Microbiol.">
        <title>Complete genome sequence of Corynebacterium casei LMG S-19264T (=DSM 44701T), isolated from a smear-ripened cheese.</title>
        <authorList>
            <consortium name="US DOE Joint Genome Institute (JGI-PGF)"/>
            <person name="Walter F."/>
            <person name="Albersmeier A."/>
            <person name="Kalinowski J."/>
            <person name="Ruckert C."/>
        </authorList>
    </citation>
    <scope>NUCLEOTIDE SEQUENCE</scope>
    <source>
        <strain evidence="1">CGMCC 4.7679</strain>
    </source>
</reference>
<protein>
    <submittedName>
        <fullName evidence="1">Uncharacterized protein</fullName>
    </submittedName>
</protein>
<proteinExistence type="predicted"/>
<dbReference type="AlphaFoldDB" id="A0A8H9M8F2"/>
<evidence type="ECO:0000313" key="1">
    <source>
        <dbReference type="EMBL" id="GHF82578.1"/>
    </source>
</evidence>
<name>A0A8H9M8F2_9PSEU</name>
<comment type="caution">
    <text evidence="1">The sequence shown here is derived from an EMBL/GenBank/DDBJ whole genome shotgun (WGS) entry which is preliminary data.</text>
</comment>
<sequence>MLDSDSPTGPLQTSVHQRLDDLTRSAGLCDSGRATELARREIPLLVQALRSVLAAHEPDEHGRCPVCRDQSPRLPFRRRPSMPCRAYLAVQLRLGTIEAAASRRPRLKRHRATHLHSVS</sequence>
<dbReference type="Proteomes" id="UP000658656">
    <property type="component" value="Unassembled WGS sequence"/>
</dbReference>
<organism evidence="1 2">
    <name type="scientific">Amycolatopsis bartoniae</name>
    <dbReference type="NCBI Taxonomy" id="941986"/>
    <lineage>
        <taxon>Bacteria</taxon>
        <taxon>Bacillati</taxon>
        <taxon>Actinomycetota</taxon>
        <taxon>Actinomycetes</taxon>
        <taxon>Pseudonocardiales</taxon>
        <taxon>Pseudonocardiaceae</taxon>
        <taxon>Amycolatopsis</taxon>
    </lineage>
</organism>
<gene>
    <name evidence="1" type="ORF">GCM10017566_65900</name>
</gene>
<dbReference type="OrthoDB" id="3693568at2"/>
<dbReference type="EMBL" id="BNAV01000015">
    <property type="protein sequence ID" value="GHF82578.1"/>
    <property type="molecule type" value="Genomic_DNA"/>
</dbReference>